<comment type="function">
    <text evidence="10">Involved in SarA attenuation. Affects resistance to oxacillin and teicoplanin, as well as the synthesis of virulence factors.</text>
</comment>
<evidence type="ECO:0000256" key="8">
    <source>
        <dbReference type="ARBA" id="ARBA00023136"/>
    </source>
</evidence>
<organism evidence="15 16">
    <name type="scientific">Metabacillus bambusae</name>
    <dbReference type="NCBI Taxonomy" id="2795218"/>
    <lineage>
        <taxon>Bacteria</taxon>
        <taxon>Bacillati</taxon>
        <taxon>Bacillota</taxon>
        <taxon>Bacilli</taxon>
        <taxon>Bacillales</taxon>
        <taxon>Bacillaceae</taxon>
        <taxon>Metabacillus</taxon>
    </lineage>
</organism>
<sequence length="329" mass="37429">MGEQRRKRKRVRLRWGRVFGALLILCVFFIGIYSVYQYIQGTLESNNKTFKNDQGNHAFEGEKSEIGDVNVLLLGSDSRGEKQARTDTIMVAHYDQRTHSVKLISFMRDMYVSIPGHGKQKLNAAYAYGGPELLRKTIKENFSLDINYYAIVDFKGFEEAVDILVPNGIQVDVPHVMTSGIGMEIEKGKQTLHGKELLGYVRYRQDRLSDFGRVQRQQEVVSKIVEDSVSLRNVAKLPKLLGVLNSYVNTNIDTTTLFTIGKDFVTNNSGDLETLRIPENDTFENIRYEDIGEVLEVDFQQNKEALKEFLEGENHNSDGQNEEDKSDVG</sequence>
<name>A0ABS3MXU0_9BACI</name>
<dbReference type="Gene3D" id="3.40.630.190">
    <property type="entry name" value="LCP protein"/>
    <property type="match status" value="1"/>
</dbReference>
<dbReference type="NCBIfam" id="TIGR00350">
    <property type="entry name" value="lytR_cpsA_psr"/>
    <property type="match status" value="1"/>
</dbReference>
<accession>A0ABS3MXU0</accession>
<dbReference type="PANTHER" id="PTHR33392:SF8">
    <property type="entry name" value="REGULATORY PROTEIN MSRR"/>
    <property type="match status" value="1"/>
</dbReference>
<feature type="transmembrane region" description="Helical" evidence="13">
    <location>
        <begin position="21"/>
        <end position="39"/>
    </location>
</feature>
<comment type="similarity">
    <text evidence="2">Belongs to the LytR/CpsA/Psr (LCP) family.</text>
</comment>
<evidence type="ECO:0000256" key="3">
    <source>
        <dbReference type="ARBA" id="ARBA00022475"/>
    </source>
</evidence>
<keyword evidence="16" id="KW-1185">Reference proteome</keyword>
<comment type="subcellular location">
    <subcellularLocation>
        <location evidence="1">Cell membrane</location>
        <topology evidence="1">Single-pass type II membrane protein</topology>
    </subcellularLocation>
</comment>
<keyword evidence="9" id="KW-0804">Transcription</keyword>
<evidence type="ECO:0000256" key="12">
    <source>
        <dbReference type="SAM" id="MobiDB-lite"/>
    </source>
</evidence>
<reference evidence="15 16" key="1">
    <citation type="submission" date="2021-03" db="EMBL/GenBank/DDBJ databases">
        <title>Whole genome sequence of Metabacillus bambusae BG109.</title>
        <authorList>
            <person name="Jeong J.W."/>
        </authorList>
    </citation>
    <scope>NUCLEOTIDE SEQUENCE [LARGE SCALE GENOMIC DNA]</scope>
    <source>
        <strain evidence="15 16">BG109</strain>
    </source>
</reference>
<protein>
    <recommendedName>
        <fullName evidence="11">Regulatory protein MsrR</fullName>
    </recommendedName>
</protein>
<evidence type="ECO:0000256" key="13">
    <source>
        <dbReference type="SAM" id="Phobius"/>
    </source>
</evidence>
<evidence type="ECO:0000256" key="6">
    <source>
        <dbReference type="ARBA" id="ARBA00022989"/>
    </source>
</evidence>
<keyword evidence="8 13" id="KW-0472">Membrane</keyword>
<evidence type="ECO:0000256" key="11">
    <source>
        <dbReference type="ARBA" id="ARBA00040752"/>
    </source>
</evidence>
<dbReference type="PANTHER" id="PTHR33392">
    <property type="entry name" value="POLYISOPRENYL-TEICHOIC ACID--PEPTIDOGLYCAN TEICHOIC ACID TRANSFERASE TAGU"/>
    <property type="match status" value="1"/>
</dbReference>
<evidence type="ECO:0000256" key="5">
    <source>
        <dbReference type="ARBA" id="ARBA00022968"/>
    </source>
</evidence>
<evidence type="ECO:0000256" key="9">
    <source>
        <dbReference type="ARBA" id="ARBA00023163"/>
    </source>
</evidence>
<keyword evidence="4 13" id="KW-0812">Transmembrane</keyword>
<dbReference type="Pfam" id="PF03816">
    <property type="entry name" value="LytR_cpsA_psr"/>
    <property type="match status" value="1"/>
</dbReference>
<comment type="caution">
    <text evidence="15">The sequence shown here is derived from an EMBL/GenBank/DDBJ whole genome shotgun (WGS) entry which is preliminary data.</text>
</comment>
<evidence type="ECO:0000256" key="7">
    <source>
        <dbReference type="ARBA" id="ARBA00023015"/>
    </source>
</evidence>
<evidence type="ECO:0000313" key="15">
    <source>
        <dbReference type="EMBL" id="MBO1510763.1"/>
    </source>
</evidence>
<evidence type="ECO:0000256" key="10">
    <source>
        <dbReference type="ARBA" id="ARBA00037178"/>
    </source>
</evidence>
<dbReference type="EMBL" id="JAGDEL010000002">
    <property type="protein sequence ID" value="MBO1510763.1"/>
    <property type="molecule type" value="Genomic_DNA"/>
</dbReference>
<gene>
    <name evidence="15" type="ORF">I7822_03545</name>
</gene>
<feature type="domain" description="Cell envelope-related transcriptional attenuator" evidence="14">
    <location>
        <begin position="85"/>
        <end position="227"/>
    </location>
</feature>
<dbReference type="RefSeq" id="WP_207975398.1">
    <property type="nucleotide sequence ID" value="NZ_JAGDEL010000002.1"/>
</dbReference>
<evidence type="ECO:0000313" key="16">
    <source>
        <dbReference type="Proteomes" id="UP000663981"/>
    </source>
</evidence>
<keyword evidence="5" id="KW-0735">Signal-anchor</keyword>
<dbReference type="InterPro" id="IPR050922">
    <property type="entry name" value="LytR/CpsA/Psr_CW_biosynth"/>
</dbReference>
<evidence type="ECO:0000256" key="4">
    <source>
        <dbReference type="ARBA" id="ARBA00022692"/>
    </source>
</evidence>
<keyword evidence="6 13" id="KW-1133">Transmembrane helix</keyword>
<dbReference type="Proteomes" id="UP000663981">
    <property type="component" value="Unassembled WGS sequence"/>
</dbReference>
<proteinExistence type="inferred from homology"/>
<evidence type="ECO:0000256" key="2">
    <source>
        <dbReference type="ARBA" id="ARBA00006068"/>
    </source>
</evidence>
<feature type="region of interest" description="Disordered" evidence="12">
    <location>
        <begin position="310"/>
        <end position="329"/>
    </location>
</feature>
<evidence type="ECO:0000256" key="1">
    <source>
        <dbReference type="ARBA" id="ARBA00004401"/>
    </source>
</evidence>
<evidence type="ECO:0000259" key="14">
    <source>
        <dbReference type="Pfam" id="PF03816"/>
    </source>
</evidence>
<keyword evidence="7" id="KW-0805">Transcription regulation</keyword>
<dbReference type="InterPro" id="IPR004474">
    <property type="entry name" value="LytR_CpsA_psr"/>
</dbReference>
<keyword evidence="3" id="KW-1003">Cell membrane</keyword>